<dbReference type="Pfam" id="PF08434">
    <property type="entry name" value="CLCA"/>
    <property type="match status" value="1"/>
</dbReference>
<dbReference type="PANTHER" id="PTHR10579:SF66">
    <property type="entry name" value="CALCIUM-ACTIVATED CHLORIDE CHANNEL REGULATOR 2"/>
    <property type="match status" value="1"/>
</dbReference>
<dbReference type="Gene3D" id="3.40.50.410">
    <property type="entry name" value="von Willebrand factor, type A domain"/>
    <property type="match status" value="1"/>
</dbReference>
<dbReference type="RefSeq" id="XP_008588367.1">
    <property type="nucleotide sequence ID" value="XM_008590145.1"/>
</dbReference>
<keyword evidence="1" id="KW-0812">Transmembrane</keyword>
<feature type="chain" id="PRO_5045389321" evidence="2">
    <location>
        <begin position="29"/>
        <end position="913"/>
    </location>
</feature>
<dbReference type="PANTHER" id="PTHR10579">
    <property type="entry name" value="CALCIUM-ACTIVATED CHLORIDE CHANNEL REGULATOR"/>
    <property type="match status" value="1"/>
</dbReference>
<evidence type="ECO:0000313" key="4">
    <source>
        <dbReference type="Proteomes" id="UP000694923"/>
    </source>
</evidence>
<reference evidence="5" key="1">
    <citation type="submission" date="2025-08" db="UniProtKB">
        <authorList>
            <consortium name="RefSeq"/>
        </authorList>
    </citation>
    <scope>IDENTIFICATION</scope>
</reference>
<dbReference type="InterPro" id="IPR013642">
    <property type="entry name" value="CLCA_N"/>
</dbReference>
<evidence type="ECO:0000256" key="2">
    <source>
        <dbReference type="SAM" id="SignalP"/>
    </source>
</evidence>
<protein>
    <submittedName>
        <fullName evidence="5">Calcium-activated chloride channel regulator 2</fullName>
    </submittedName>
</protein>
<keyword evidence="4" id="KW-1185">Reference proteome</keyword>
<dbReference type="InterPro" id="IPR036465">
    <property type="entry name" value="vWFA_dom_sf"/>
</dbReference>
<dbReference type="GeneID" id="103605535"/>
<feature type="signal peptide" evidence="2">
    <location>
        <begin position="1"/>
        <end position="28"/>
    </location>
</feature>
<accession>A0ABM0S676</accession>
<name>A0ABM0S676_GALVR</name>
<dbReference type="Proteomes" id="UP000694923">
    <property type="component" value="Unplaced"/>
</dbReference>
<keyword evidence="2" id="KW-0732">Signal</keyword>
<sequence>MTCRDKAGPVCSLTFVTLLLVLNPEVLLLGTGVQLQDNGYDGLLVAINPQVTEDQNLISNIKEMITEASFYLFNATKRRVFFRNIKILIPATWKANNYSKVKQESYEKANVIVTDWYGTHGDDPYTLQYRGCGKEGKYIHFTPNFLLNDNLTAGYGSRGRVFVHEWAHLRWGVFDEYNNDKPLYINGRNEIKVTRCSSDIAGVFVCEKGLCPQENCFISKLFKEGCTFIYNSTQKATASIMFMQSLSSVVEFCNASTHNQEAPNLQNQMCSLRSVWDVITDSADFNHSFPMNGTELPPLPTFFLVQAGDKVVCLVLDVSSKMVEADRLLRLQQAAEFYLMQIVEIHTFVGIASFNSKGEIRAQLHQINSDDDRKLLVSYLPATVSTEAETSICSGLKKGFEVVEKLNGKAYLTSQSCISGGLKFFVPDNPNSNSLIDAFSRISSGTGDVFQQRIQLESMGENVKSHHQLKNAVTVDNSVGNDTVFLVTWQTSDPPEIVLFDPNGRKYYTSDFITNLAFRTARLWIPGTAKPGHWTYMLNNTHHSLQALKVTVTSRASSSAVSPATVEAFVERDSTHFPNPVMIYANVRKGFYPILNATVTATIEPETGDPVKLKLFDDGAGADVIKNDGIYSRYFFSFAVNGSYSLKVHVSHSPSISTLAHSIPGSHAMYVPGYIANGNIQMNAPRKLLGRSEEEQKWGFSRISSGGSFSVLGVPTGPHPDVFPPCKIIDLEAVKVEEEVTLSWTAPGEDFDQGRATSYEIRMSKSLQNIQDDFNNAILVNTSKLNPQQTGTREIFTFSPKLFTNGPEHQPAGEIQESHRIYVAIRAMDRNSLKSAVSNIAQASLFIHPNSAPILARNHLILKGVLTAMGLIGIICLIIVATHCTLNKKKRVDKKEWNKISMNKCRVPSLLDM</sequence>
<evidence type="ECO:0000259" key="3">
    <source>
        <dbReference type="Pfam" id="PF08434"/>
    </source>
</evidence>
<dbReference type="CDD" id="cd00198">
    <property type="entry name" value="vWFA"/>
    <property type="match status" value="1"/>
</dbReference>
<keyword evidence="1" id="KW-0472">Membrane</keyword>
<dbReference type="SUPFAM" id="SSF53300">
    <property type="entry name" value="vWA-like"/>
    <property type="match status" value="1"/>
</dbReference>
<evidence type="ECO:0000256" key="1">
    <source>
        <dbReference type="SAM" id="Phobius"/>
    </source>
</evidence>
<evidence type="ECO:0000313" key="5">
    <source>
        <dbReference type="RefSeq" id="XP_008588367.1"/>
    </source>
</evidence>
<keyword evidence="1" id="KW-1133">Transmembrane helix</keyword>
<dbReference type="InterPro" id="IPR051266">
    <property type="entry name" value="CLCR"/>
</dbReference>
<gene>
    <name evidence="5" type="primary">CLCA2</name>
</gene>
<feature type="domain" description="Calcium-activated chloride channel N-terminal" evidence="3">
    <location>
        <begin position="33"/>
        <end position="292"/>
    </location>
</feature>
<proteinExistence type="predicted"/>
<organism evidence="4 5">
    <name type="scientific">Galeopterus variegatus</name>
    <name type="common">Malayan flying lemur</name>
    <name type="synonym">Cynocephalus variegatus</name>
    <dbReference type="NCBI Taxonomy" id="482537"/>
    <lineage>
        <taxon>Eukaryota</taxon>
        <taxon>Metazoa</taxon>
        <taxon>Chordata</taxon>
        <taxon>Craniata</taxon>
        <taxon>Vertebrata</taxon>
        <taxon>Euteleostomi</taxon>
        <taxon>Mammalia</taxon>
        <taxon>Eutheria</taxon>
        <taxon>Euarchontoglires</taxon>
        <taxon>Dermoptera</taxon>
        <taxon>Cynocephalidae</taxon>
        <taxon>Galeopterus</taxon>
    </lineage>
</organism>
<feature type="transmembrane region" description="Helical" evidence="1">
    <location>
        <begin position="860"/>
        <end position="886"/>
    </location>
</feature>
<dbReference type="NCBIfam" id="NF041940">
    <property type="entry name" value="choice_anch_X"/>
    <property type="match status" value="1"/>
</dbReference>